<evidence type="ECO:0000259" key="1">
    <source>
        <dbReference type="Pfam" id="PF23162"/>
    </source>
</evidence>
<organism evidence="2">
    <name type="scientific">viral metagenome</name>
    <dbReference type="NCBI Taxonomy" id="1070528"/>
    <lineage>
        <taxon>unclassified sequences</taxon>
        <taxon>metagenomes</taxon>
        <taxon>organismal metagenomes</taxon>
    </lineage>
</organism>
<accession>A0A6C0LGR9</accession>
<name>A0A6C0LGR9_9ZZZZ</name>
<proteinExistence type="predicted"/>
<evidence type="ECO:0000313" key="2">
    <source>
        <dbReference type="EMBL" id="QHU28891.1"/>
    </source>
</evidence>
<sequence length="460" mass="55065">MNKLTKWLKITNQYSTDDNDQKPSHLLLNGFKLYVKDENLEIFNKKYAEVISENEKLYIVECRKNIFKLFFDLDFLLSDEKYEIIKTKIENNEENIFIEFIKIINDVIYDFFEQYYNCIVTTADDKKVKKICKDKDNPEKVDSKELIKKGFHLHFPDINTNKNIALEIRKTCIKRLNKYKNFFENTVSDILDEHVFTTSGLRLTGSRKGHFISQTKEFVDEGRPYNLLYTLKSNEHNLDMLEEYKKDYILLVNKTSIITIDDYITNIKNNPNLECDDCEQETYNNNDINNLPNSSWKRLSKDDVRHIEILRFFNIYVKDYTIKDIKRVFYSENESVYILCSQSKYCTNTGKNHNSEHIYFKLNKDGICQKCFCRCDTMDGRKHGYCKDYESEYLPCTPQLRKVLNFKEIKVDKTKILKNNKNNDDDININCLFDNLRMEWYNQFTNKEKLPSKKKYNKKM</sequence>
<protein>
    <recommendedName>
        <fullName evidence="1">C962R-like N-terminal AEP domain-containing protein</fullName>
    </recommendedName>
</protein>
<dbReference type="Pfam" id="PF23162">
    <property type="entry name" value="AEP_C962R"/>
    <property type="match status" value="1"/>
</dbReference>
<dbReference type="InterPro" id="IPR056443">
    <property type="entry name" value="AEP_C962R"/>
</dbReference>
<reference evidence="2" key="1">
    <citation type="journal article" date="2020" name="Nature">
        <title>Giant virus diversity and host interactions through global metagenomics.</title>
        <authorList>
            <person name="Schulz F."/>
            <person name="Roux S."/>
            <person name="Paez-Espino D."/>
            <person name="Jungbluth S."/>
            <person name="Walsh D.A."/>
            <person name="Denef V.J."/>
            <person name="McMahon K.D."/>
            <person name="Konstantinidis K.T."/>
            <person name="Eloe-Fadrosh E.A."/>
            <person name="Kyrpides N.C."/>
            <person name="Woyke T."/>
        </authorList>
    </citation>
    <scope>NUCLEOTIDE SEQUENCE</scope>
    <source>
        <strain evidence="2">GVMAG-M-3300027791-30</strain>
    </source>
</reference>
<dbReference type="AlphaFoldDB" id="A0A6C0LGR9"/>
<dbReference type="EMBL" id="MN740475">
    <property type="protein sequence ID" value="QHU28891.1"/>
    <property type="molecule type" value="Genomic_DNA"/>
</dbReference>
<feature type="domain" description="C962R-like N-terminal AEP" evidence="1">
    <location>
        <begin position="29"/>
        <end position="208"/>
    </location>
</feature>